<proteinExistence type="predicted"/>
<keyword evidence="4 5" id="KW-0472">Membrane</keyword>
<accession>A0A4U1BHK5</accession>
<dbReference type="OrthoDB" id="9811701at2"/>
<comment type="subcellular location">
    <subcellularLocation>
        <location evidence="1">Membrane</location>
        <topology evidence="1">Multi-pass membrane protein</topology>
    </subcellularLocation>
</comment>
<dbReference type="AlphaFoldDB" id="A0A4U1BHK5"/>
<organism evidence="6 7">
    <name type="scientific">Ferrimonas sediminicola</name>
    <dbReference type="NCBI Taxonomy" id="2569538"/>
    <lineage>
        <taxon>Bacteria</taxon>
        <taxon>Pseudomonadati</taxon>
        <taxon>Pseudomonadota</taxon>
        <taxon>Gammaproteobacteria</taxon>
        <taxon>Alteromonadales</taxon>
        <taxon>Ferrimonadaceae</taxon>
        <taxon>Ferrimonas</taxon>
    </lineage>
</organism>
<evidence type="ECO:0000256" key="1">
    <source>
        <dbReference type="ARBA" id="ARBA00004141"/>
    </source>
</evidence>
<sequence length="244" mass="25315">MSAELDAIWLYLAASPLLGLLLTLLAYQFACELHRRCGSTPLLNPVAVSCTLIILVLLLADIPYRHYFEGAQFVHFLLGPAIVALAVPLYQQLARLRALLLPLGVVLVLGSLLSAASALITAALLGADEITLKSLAPKSVTTPVAMGITEAVGGEPSLTAFIVVTTGIIGAILGPWVFRRLGIADERIQGIALGLAGHGIGTARAFQIGVQAGSFSGLTMALSALLNGVFLPWLMGLMGLGAPG</sequence>
<feature type="transmembrane region" description="Helical" evidence="5">
    <location>
        <begin position="99"/>
        <end position="125"/>
    </location>
</feature>
<feature type="transmembrane region" description="Helical" evidence="5">
    <location>
        <begin position="42"/>
        <end position="60"/>
    </location>
</feature>
<dbReference type="PANTHER" id="PTHR30249:SF0">
    <property type="entry name" value="PLASTIDAL GLYCOLATE_GLYCERATE TRANSLOCATOR 1, CHLOROPLASTIC"/>
    <property type="match status" value="1"/>
</dbReference>
<dbReference type="PANTHER" id="PTHR30249">
    <property type="entry name" value="PUTATIVE SEROTONIN TRANSPORTER"/>
    <property type="match status" value="1"/>
</dbReference>
<dbReference type="Pfam" id="PF04172">
    <property type="entry name" value="LrgB"/>
    <property type="match status" value="1"/>
</dbReference>
<protein>
    <submittedName>
        <fullName evidence="6">LrgB family protein</fullName>
    </submittedName>
</protein>
<dbReference type="RefSeq" id="WP_136852014.1">
    <property type="nucleotide sequence ID" value="NZ_SWCI01000002.1"/>
</dbReference>
<keyword evidence="2 5" id="KW-0812">Transmembrane</keyword>
<feature type="transmembrane region" description="Helical" evidence="5">
    <location>
        <begin position="72"/>
        <end position="90"/>
    </location>
</feature>
<comment type="caution">
    <text evidence="6">The sequence shown here is derived from an EMBL/GenBank/DDBJ whole genome shotgun (WGS) entry which is preliminary data.</text>
</comment>
<dbReference type="EMBL" id="SWCI01000002">
    <property type="protein sequence ID" value="TKB50544.1"/>
    <property type="molecule type" value="Genomic_DNA"/>
</dbReference>
<feature type="transmembrane region" description="Helical" evidence="5">
    <location>
        <begin position="215"/>
        <end position="240"/>
    </location>
</feature>
<evidence type="ECO:0000256" key="2">
    <source>
        <dbReference type="ARBA" id="ARBA00022692"/>
    </source>
</evidence>
<dbReference type="GO" id="GO:0016020">
    <property type="term" value="C:membrane"/>
    <property type="evidence" value="ECO:0007669"/>
    <property type="project" value="UniProtKB-SubCell"/>
</dbReference>
<name>A0A4U1BHK5_9GAMM</name>
<evidence type="ECO:0000256" key="3">
    <source>
        <dbReference type="ARBA" id="ARBA00022989"/>
    </source>
</evidence>
<evidence type="ECO:0000313" key="6">
    <source>
        <dbReference type="EMBL" id="TKB50544.1"/>
    </source>
</evidence>
<feature type="transmembrane region" description="Helical" evidence="5">
    <location>
        <begin position="158"/>
        <end position="178"/>
    </location>
</feature>
<evidence type="ECO:0000256" key="5">
    <source>
        <dbReference type="SAM" id="Phobius"/>
    </source>
</evidence>
<gene>
    <name evidence="6" type="ORF">FCL40_05180</name>
</gene>
<evidence type="ECO:0000256" key="4">
    <source>
        <dbReference type="ARBA" id="ARBA00023136"/>
    </source>
</evidence>
<dbReference type="InterPro" id="IPR007300">
    <property type="entry name" value="CidB/LrgB"/>
</dbReference>
<feature type="transmembrane region" description="Helical" evidence="5">
    <location>
        <begin position="6"/>
        <end position="30"/>
    </location>
</feature>
<evidence type="ECO:0000313" key="7">
    <source>
        <dbReference type="Proteomes" id="UP000305674"/>
    </source>
</evidence>
<reference evidence="6 7" key="1">
    <citation type="submission" date="2019-04" db="EMBL/GenBank/DDBJ databases">
        <authorList>
            <person name="Hwang J.C."/>
        </authorList>
    </citation>
    <scope>NUCLEOTIDE SEQUENCE [LARGE SCALE GENOMIC DNA]</scope>
    <source>
        <strain evidence="6 7">IMCC35001</strain>
    </source>
</reference>
<dbReference type="Proteomes" id="UP000305674">
    <property type="component" value="Unassembled WGS sequence"/>
</dbReference>
<keyword evidence="3 5" id="KW-1133">Transmembrane helix</keyword>
<keyword evidence="7" id="KW-1185">Reference proteome</keyword>